<name>A0ABU8WEG7_9BURK</name>
<dbReference type="InterPro" id="IPR042100">
    <property type="entry name" value="Bug_dom1"/>
</dbReference>
<evidence type="ECO:0000313" key="3">
    <source>
        <dbReference type="EMBL" id="MEJ8845374.1"/>
    </source>
</evidence>
<reference evidence="3 4" key="1">
    <citation type="submission" date="2024-03" db="EMBL/GenBank/DDBJ databases">
        <title>Novel species of the genus Variovorax.</title>
        <authorList>
            <person name="Liu Q."/>
            <person name="Xin Y.-H."/>
        </authorList>
    </citation>
    <scope>NUCLEOTIDE SEQUENCE [LARGE SCALE GENOMIC DNA]</scope>
    <source>
        <strain evidence="3 4">KACC 18900</strain>
    </source>
</reference>
<dbReference type="PIRSF" id="PIRSF017082">
    <property type="entry name" value="YflP"/>
    <property type="match status" value="1"/>
</dbReference>
<dbReference type="PANTHER" id="PTHR42928">
    <property type="entry name" value="TRICARBOXYLATE-BINDING PROTEIN"/>
    <property type="match status" value="1"/>
</dbReference>
<dbReference type="InterPro" id="IPR005064">
    <property type="entry name" value="BUG"/>
</dbReference>
<dbReference type="EMBL" id="JBBKZT010000001">
    <property type="protein sequence ID" value="MEJ8845374.1"/>
    <property type="molecule type" value="Genomic_DNA"/>
</dbReference>
<comment type="caution">
    <text evidence="3">The sequence shown here is derived from an EMBL/GenBank/DDBJ whole genome shotgun (WGS) entry which is preliminary data.</text>
</comment>
<dbReference type="Gene3D" id="3.40.190.150">
    <property type="entry name" value="Bordetella uptake gene, domain 1"/>
    <property type="match status" value="1"/>
</dbReference>
<dbReference type="PANTHER" id="PTHR42928:SF5">
    <property type="entry name" value="BLR1237 PROTEIN"/>
    <property type="match status" value="1"/>
</dbReference>
<keyword evidence="2" id="KW-0732">Signal</keyword>
<evidence type="ECO:0000256" key="2">
    <source>
        <dbReference type="SAM" id="SignalP"/>
    </source>
</evidence>
<keyword evidence="4" id="KW-1185">Reference proteome</keyword>
<evidence type="ECO:0000256" key="1">
    <source>
        <dbReference type="ARBA" id="ARBA00006987"/>
    </source>
</evidence>
<dbReference type="SUPFAM" id="SSF53850">
    <property type="entry name" value="Periplasmic binding protein-like II"/>
    <property type="match status" value="1"/>
</dbReference>
<dbReference type="RefSeq" id="WP_340340542.1">
    <property type="nucleotide sequence ID" value="NZ_JBBKZT010000001.1"/>
</dbReference>
<dbReference type="CDD" id="cd13578">
    <property type="entry name" value="PBP2_Bug27"/>
    <property type="match status" value="1"/>
</dbReference>
<dbReference type="Gene3D" id="3.40.190.10">
    <property type="entry name" value="Periplasmic binding protein-like II"/>
    <property type="match status" value="1"/>
</dbReference>
<organism evidence="3 4">
    <name type="scientific">Variovorax rhizosphaerae</name>
    <dbReference type="NCBI Taxonomy" id="1836200"/>
    <lineage>
        <taxon>Bacteria</taxon>
        <taxon>Pseudomonadati</taxon>
        <taxon>Pseudomonadota</taxon>
        <taxon>Betaproteobacteria</taxon>
        <taxon>Burkholderiales</taxon>
        <taxon>Comamonadaceae</taxon>
        <taxon>Variovorax</taxon>
    </lineage>
</organism>
<comment type="similarity">
    <text evidence="1">Belongs to the UPF0065 (bug) family.</text>
</comment>
<proteinExistence type="inferred from homology"/>
<dbReference type="Proteomes" id="UP001385892">
    <property type="component" value="Unassembled WGS sequence"/>
</dbReference>
<dbReference type="Pfam" id="PF03401">
    <property type="entry name" value="TctC"/>
    <property type="match status" value="1"/>
</dbReference>
<sequence>MAVAFVAALSAAAVQAQPAAFPNKTVTLVVPFTSSSGSDIIARIVAPKLSQRWGQPVIVDNKPGASGNLGAQQVANAAPDGHTLLMAINTFTMTPAIYKKMPFDPVGDFAPVAKLAEASFVLAVNPAVPATDMKSLVAYARKNAGKLNYATPGNGTPQHLAMELLKSNVGIDVVHVPYKGIAGAITDLMGGQVQMMFASVHSMRPHAQAGKVRLLAVTGQARSAFVPEVPTFREQGIDVMDGVDAWFAVMAPGRTPRELVERLNRDFVAVLNSDEVKDSLGKQGLVVRTGSPAELQALVKSDMARWNKVVSDAKITLD</sequence>
<protein>
    <submittedName>
        <fullName evidence="3">Tripartite tricarboxylate transporter substrate binding protein</fullName>
    </submittedName>
</protein>
<feature type="signal peptide" evidence="2">
    <location>
        <begin position="1"/>
        <end position="16"/>
    </location>
</feature>
<gene>
    <name evidence="3" type="ORF">WKW82_01870</name>
</gene>
<evidence type="ECO:0000313" key="4">
    <source>
        <dbReference type="Proteomes" id="UP001385892"/>
    </source>
</evidence>
<feature type="chain" id="PRO_5045884718" evidence="2">
    <location>
        <begin position="17"/>
        <end position="318"/>
    </location>
</feature>
<accession>A0ABU8WEG7</accession>